<feature type="compositionally biased region" description="Acidic residues" evidence="1">
    <location>
        <begin position="279"/>
        <end position="293"/>
    </location>
</feature>
<dbReference type="GeneID" id="19205965"/>
<accession>A0A5M3MFG0</accession>
<evidence type="ECO:0000313" key="3">
    <source>
        <dbReference type="EMBL" id="EIW77355.1"/>
    </source>
</evidence>
<dbReference type="Proteomes" id="UP000053558">
    <property type="component" value="Unassembled WGS sequence"/>
</dbReference>
<keyword evidence="4" id="KW-1185">Reference proteome</keyword>
<protein>
    <recommendedName>
        <fullName evidence="2">DUF7330 domain-containing protein</fullName>
    </recommendedName>
</protein>
<name>A0A5M3MFG0_CONPW</name>
<organism evidence="3 4">
    <name type="scientific">Coniophora puteana (strain RWD-64-598)</name>
    <name type="common">Brown rot fungus</name>
    <dbReference type="NCBI Taxonomy" id="741705"/>
    <lineage>
        <taxon>Eukaryota</taxon>
        <taxon>Fungi</taxon>
        <taxon>Dikarya</taxon>
        <taxon>Basidiomycota</taxon>
        <taxon>Agaricomycotina</taxon>
        <taxon>Agaricomycetes</taxon>
        <taxon>Agaricomycetidae</taxon>
        <taxon>Boletales</taxon>
        <taxon>Coniophorineae</taxon>
        <taxon>Coniophoraceae</taxon>
        <taxon>Coniophora</taxon>
    </lineage>
</organism>
<reference evidence="4" key="1">
    <citation type="journal article" date="2012" name="Science">
        <title>The Paleozoic origin of enzymatic lignin decomposition reconstructed from 31 fungal genomes.</title>
        <authorList>
            <person name="Floudas D."/>
            <person name="Binder M."/>
            <person name="Riley R."/>
            <person name="Barry K."/>
            <person name="Blanchette R.A."/>
            <person name="Henrissat B."/>
            <person name="Martinez A.T."/>
            <person name="Otillar R."/>
            <person name="Spatafora J.W."/>
            <person name="Yadav J.S."/>
            <person name="Aerts A."/>
            <person name="Benoit I."/>
            <person name="Boyd A."/>
            <person name="Carlson A."/>
            <person name="Copeland A."/>
            <person name="Coutinho P.M."/>
            <person name="de Vries R.P."/>
            <person name="Ferreira P."/>
            <person name="Findley K."/>
            <person name="Foster B."/>
            <person name="Gaskell J."/>
            <person name="Glotzer D."/>
            <person name="Gorecki P."/>
            <person name="Heitman J."/>
            <person name="Hesse C."/>
            <person name="Hori C."/>
            <person name="Igarashi K."/>
            <person name="Jurgens J.A."/>
            <person name="Kallen N."/>
            <person name="Kersten P."/>
            <person name="Kohler A."/>
            <person name="Kuees U."/>
            <person name="Kumar T.K.A."/>
            <person name="Kuo A."/>
            <person name="LaButti K."/>
            <person name="Larrondo L.F."/>
            <person name="Lindquist E."/>
            <person name="Ling A."/>
            <person name="Lombard V."/>
            <person name="Lucas S."/>
            <person name="Lundell T."/>
            <person name="Martin R."/>
            <person name="McLaughlin D.J."/>
            <person name="Morgenstern I."/>
            <person name="Morin E."/>
            <person name="Murat C."/>
            <person name="Nagy L.G."/>
            <person name="Nolan M."/>
            <person name="Ohm R.A."/>
            <person name="Patyshakuliyeva A."/>
            <person name="Rokas A."/>
            <person name="Ruiz-Duenas F.J."/>
            <person name="Sabat G."/>
            <person name="Salamov A."/>
            <person name="Samejima M."/>
            <person name="Schmutz J."/>
            <person name="Slot J.C."/>
            <person name="St John F."/>
            <person name="Stenlid J."/>
            <person name="Sun H."/>
            <person name="Sun S."/>
            <person name="Syed K."/>
            <person name="Tsang A."/>
            <person name="Wiebenga A."/>
            <person name="Young D."/>
            <person name="Pisabarro A."/>
            <person name="Eastwood D.C."/>
            <person name="Martin F."/>
            <person name="Cullen D."/>
            <person name="Grigoriev I.V."/>
            <person name="Hibbett D.S."/>
        </authorList>
    </citation>
    <scope>NUCLEOTIDE SEQUENCE [LARGE SCALE GENOMIC DNA]</scope>
    <source>
        <strain evidence="4">RWD-64-598 SS2</strain>
    </source>
</reference>
<feature type="domain" description="DUF7330" evidence="2">
    <location>
        <begin position="82"/>
        <end position="270"/>
    </location>
</feature>
<dbReference type="OrthoDB" id="5289249at2759"/>
<evidence type="ECO:0000256" key="1">
    <source>
        <dbReference type="SAM" id="MobiDB-lite"/>
    </source>
</evidence>
<feature type="compositionally biased region" description="Basic and acidic residues" evidence="1">
    <location>
        <begin position="370"/>
        <end position="391"/>
    </location>
</feature>
<dbReference type="InterPro" id="IPR055754">
    <property type="entry name" value="DUF7330"/>
</dbReference>
<feature type="compositionally biased region" description="Basic and acidic residues" evidence="1">
    <location>
        <begin position="301"/>
        <end position="312"/>
    </location>
</feature>
<feature type="region of interest" description="Disordered" evidence="1">
    <location>
        <begin position="1"/>
        <end position="72"/>
    </location>
</feature>
<sequence length="482" mass="53210">MVVITNKDNTRSVSKAEQVAGLHNQHEFDPPPSYASAASDSLRNRDLPPTPSDSLPSPSTPTTPSQLTRQASSARQLFKPTNYFYLSESHKSIKGSYAIDPFLALPLALLPALPAGEPESSRKHLKWTVGHGHVKTDVTVVGREVQGELDVSLAEGRKKVDMEVDTSHGNIELVLRTIGRLPPLHLSVQCRHGNMSVAIPRTFEGLLRVEAGTHSKFRMSDELWAACTSLGQVHGQGRWFVGDVAALVEAQEQEPTTVEGAEQVTELMAGETGDHDNNDMGEDAGTEHLDEDDSHTVTGEARGRKEQDERTSFGRGAGRGSGRGWHRGRGTGRFADRGGRRGGPGFGGRGRGRGRGKWDDRSRSRSNSRSHRDNNSRSRSRERSRERRNPDFKMTSGSQSRKGGSGDARLKGDDDDTQEKEDWAGDEVTLLGKHARIWIEFEGEKMKDKGKEKEKEKVGEKKEGFFERIFGRTKSEKQDKQG</sequence>
<dbReference type="RefSeq" id="XP_007772739.1">
    <property type="nucleotide sequence ID" value="XM_007774549.1"/>
</dbReference>
<feature type="compositionally biased region" description="Low complexity" evidence="1">
    <location>
        <begin position="52"/>
        <end position="65"/>
    </location>
</feature>
<comment type="caution">
    <text evidence="3">The sequence shown here is derived from an EMBL/GenBank/DDBJ whole genome shotgun (WGS) entry which is preliminary data.</text>
</comment>
<proteinExistence type="predicted"/>
<feature type="region of interest" description="Disordered" evidence="1">
    <location>
        <begin position="271"/>
        <end position="427"/>
    </location>
</feature>
<gene>
    <name evidence="3" type="ORF">CONPUDRAFT_168298</name>
</gene>
<dbReference type="AlphaFoldDB" id="A0A5M3MFG0"/>
<dbReference type="EMBL" id="JH711584">
    <property type="protein sequence ID" value="EIW77355.1"/>
    <property type="molecule type" value="Genomic_DNA"/>
</dbReference>
<evidence type="ECO:0000259" key="2">
    <source>
        <dbReference type="Pfam" id="PF24016"/>
    </source>
</evidence>
<dbReference type="Pfam" id="PF24016">
    <property type="entry name" value="DUF7330"/>
    <property type="match status" value="1"/>
</dbReference>
<dbReference type="KEGG" id="cput:CONPUDRAFT_168298"/>
<evidence type="ECO:0000313" key="4">
    <source>
        <dbReference type="Proteomes" id="UP000053558"/>
    </source>
</evidence>